<dbReference type="EMBL" id="CP071520">
    <property type="protein sequence ID" value="QSX94479.1"/>
    <property type="molecule type" value="Genomic_DNA"/>
</dbReference>
<reference evidence="2 3" key="1">
    <citation type="submission" date="2021-03" db="EMBL/GenBank/DDBJ databases">
        <title>Draft genome sequence of Janthinobacterium sp. strain PLB02 isolated from infected primmorphs (Lubomirskia baicalensis).</title>
        <authorList>
            <person name="Chernogor L.I."/>
            <person name="Belikov S.I."/>
            <person name="Petrushin I.S."/>
        </authorList>
    </citation>
    <scope>NUCLEOTIDE SEQUENCE [LARGE SCALE GENOMIC DNA]</scope>
    <source>
        <strain evidence="2 3">PLB02</strain>
    </source>
</reference>
<dbReference type="AlphaFoldDB" id="A0AAJ4MP66"/>
<evidence type="ECO:0000313" key="3">
    <source>
        <dbReference type="Proteomes" id="UP000662821"/>
    </source>
</evidence>
<dbReference type="Proteomes" id="UP000662821">
    <property type="component" value="Chromosome"/>
</dbReference>
<dbReference type="RefSeq" id="WP_191909701.1">
    <property type="nucleotide sequence ID" value="NZ_CP071520.1"/>
</dbReference>
<proteinExistence type="predicted"/>
<sequence>MPEKIEREVNDDSLEHELERERREHALIDEEKLGMDELEEEHLKRERPPGGLAGS</sequence>
<gene>
    <name evidence="2" type="ORF">J3P46_17245</name>
</gene>
<evidence type="ECO:0000256" key="1">
    <source>
        <dbReference type="SAM" id="MobiDB-lite"/>
    </source>
</evidence>
<feature type="compositionally biased region" description="Basic and acidic residues" evidence="1">
    <location>
        <begin position="1"/>
        <end position="48"/>
    </location>
</feature>
<accession>A0AAJ4MP66</accession>
<protein>
    <submittedName>
        <fullName evidence="2">Uncharacterized protein</fullName>
    </submittedName>
</protein>
<feature type="region of interest" description="Disordered" evidence="1">
    <location>
        <begin position="1"/>
        <end position="55"/>
    </location>
</feature>
<organism evidence="2 3">
    <name type="scientific">Janthinobacterium lividum</name>
    <dbReference type="NCBI Taxonomy" id="29581"/>
    <lineage>
        <taxon>Bacteria</taxon>
        <taxon>Pseudomonadati</taxon>
        <taxon>Pseudomonadota</taxon>
        <taxon>Betaproteobacteria</taxon>
        <taxon>Burkholderiales</taxon>
        <taxon>Oxalobacteraceae</taxon>
        <taxon>Janthinobacterium</taxon>
    </lineage>
</organism>
<name>A0AAJ4MP66_9BURK</name>
<evidence type="ECO:0000313" key="2">
    <source>
        <dbReference type="EMBL" id="QSX94479.1"/>
    </source>
</evidence>